<dbReference type="PROSITE" id="PS50035">
    <property type="entry name" value="PLD"/>
    <property type="match status" value="1"/>
</dbReference>
<accession>A0A834XNC8</accession>
<dbReference type="InterPro" id="IPR051406">
    <property type="entry name" value="PLD_domain"/>
</dbReference>
<evidence type="ECO:0000313" key="9">
    <source>
        <dbReference type="EMBL" id="KAF7989967.1"/>
    </source>
</evidence>
<dbReference type="EMBL" id="JACMRX010000005">
    <property type="protein sequence ID" value="KAF7989967.1"/>
    <property type="molecule type" value="Genomic_DNA"/>
</dbReference>
<evidence type="ECO:0000256" key="3">
    <source>
        <dbReference type="ARBA" id="ARBA00023098"/>
    </source>
</evidence>
<keyword evidence="7" id="KW-0732">Signal</keyword>
<dbReference type="AlphaFoldDB" id="A0A834XNC8"/>
<evidence type="ECO:0000256" key="7">
    <source>
        <dbReference type="SAM" id="SignalP"/>
    </source>
</evidence>
<dbReference type="OrthoDB" id="5205528at2759"/>
<dbReference type="PANTHER" id="PTHR43856">
    <property type="entry name" value="CARDIOLIPIN HYDROLASE"/>
    <property type="match status" value="1"/>
</dbReference>
<organism evidence="9 10">
    <name type="scientific">Aphidius gifuensis</name>
    <name type="common">Parasitoid wasp</name>
    <dbReference type="NCBI Taxonomy" id="684658"/>
    <lineage>
        <taxon>Eukaryota</taxon>
        <taxon>Metazoa</taxon>
        <taxon>Ecdysozoa</taxon>
        <taxon>Arthropoda</taxon>
        <taxon>Hexapoda</taxon>
        <taxon>Insecta</taxon>
        <taxon>Pterygota</taxon>
        <taxon>Neoptera</taxon>
        <taxon>Endopterygota</taxon>
        <taxon>Hymenoptera</taxon>
        <taxon>Apocrita</taxon>
        <taxon>Ichneumonoidea</taxon>
        <taxon>Braconidae</taxon>
        <taxon>Aphidiinae</taxon>
        <taxon>Aphidius</taxon>
    </lineage>
</organism>
<evidence type="ECO:0000256" key="2">
    <source>
        <dbReference type="ARBA" id="ARBA00022963"/>
    </source>
</evidence>
<dbReference type="GO" id="GO:0016891">
    <property type="term" value="F:RNA endonuclease activity producing 5'-phosphomonoesters, hydrolytic mechanism"/>
    <property type="evidence" value="ECO:0007669"/>
    <property type="project" value="TreeGrafter"/>
</dbReference>
<dbReference type="InterPro" id="IPR025202">
    <property type="entry name" value="PLD-like_dom"/>
</dbReference>
<dbReference type="GO" id="GO:0016042">
    <property type="term" value="P:lipid catabolic process"/>
    <property type="evidence" value="ECO:0007669"/>
    <property type="project" value="UniProtKB-KW"/>
</dbReference>
<evidence type="ECO:0000256" key="4">
    <source>
        <dbReference type="ARBA" id="ARBA00038012"/>
    </source>
</evidence>
<sequence length="206" mass="23502">MLSIKRVVVVVMAVAGSEIAWQLWKKWKIQNAIDNNNEKKKISEVLLFSDQSSYCRNHANSRKACGKNMCAVANVNRLVHYMSMAKKTLDLSMYIITCHDLVDAAIKVRENNVCVRAIIDTSMAGNSVCGDQINRMRRAGIIIQIHGSNASLMHHKFAIIDEEIMIYGSTNWTMQAFYGNYDSILITNDDVFVKAFFNEFVRIWKK</sequence>
<dbReference type="SUPFAM" id="SSF56024">
    <property type="entry name" value="Phospholipase D/nuclease"/>
    <property type="match status" value="1"/>
</dbReference>
<keyword evidence="2" id="KW-0442">Lipid degradation</keyword>
<evidence type="ECO:0000259" key="8">
    <source>
        <dbReference type="PROSITE" id="PS50035"/>
    </source>
</evidence>
<keyword evidence="10" id="KW-1185">Reference proteome</keyword>
<evidence type="ECO:0000256" key="1">
    <source>
        <dbReference type="ARBA" id="ARBA00022801"/>
    </source>
</evidence>
<protein>
    <recommendedName>
        <fullName evidence="5">Mitochondrial cardiolipin hydrolase</fullName>
    </recommendedName>
    <alternativeName>
        <fullName evidence="6">Mitochondrial phospholipase</fullName>
    </alternativeName>
</protein>
<feature type="chain" id="PRO_5033049439" description="Mitochondrial cardiolipin hydrolase" evidence="7">
    <location>
        <begin position="17"/>
        <end position="206"/>
    </location>
</feature>
<evidence type="ECO:0000256" key="6">
    <source>
        <dbReference type="ARBA" id="ARBA00043167"/>
    </source>
</evidence>
<dbReference type="Gene3D" id="3.30.870.10">
    <property type="entry name" value="Endonuclease Chain A"/>
    <property type="match status" value="1"/>
</dbReference>
<gene>
    <name evidence="9" type="ORF">HCN44_008641</name>
</gene>
<proteinExistence type="inferred from homology"/>
<dbReference type="Proteomes" id="UP000639338">
    <property type="component" value="Unassembled WGS sequence"/>
</dbReference>
<keyword evidence="3" id="KW-0443">Lipid metabolism</keyword>
<evidence type="ECO:0000313" key="10">
    <source>
        <dbReference type="Proteomes" id="UP000639338"/>
    </source>
</evidence>
<dbReference type="PANTHER" id="PTHR43856:SF1">
    <property type="entry name" value="MITOCHONDRIAL CARDIOLIPIN HYDROLASE"/>
    <property type="match status" value="1"/>
</dbReference>
<feature type="domain" description="PLD phosphodiesterase" evidence="8">
    <location>
        <begin position="149"/>
        <end position="176"/>
    </location>
</feature>
<dbReference type="Pfam" id="PF13091">
    <property type="entry name" value="PLDc_2"/>
    <property type="match status" value="1"/>
</dbReference>
<comment type="caution">
    <text evidence="9">The sequence shown here is derived from an EMBL/GenBank/DDBJ whole genome shotgun (WGS) entry which is preliminary data.</text>
</comment>
<dbReference type="SMART" id="SM00155">
    <property type="entry name" value="PLDc"/>
    <property type="match status" value="1"/>
</dbReference>
<name>A0A834XNC8_APHGI</name>
<evidence type="ECO:0000256" key="5">
    <source>
        <dbReference type="ARBA" id="ARBA00040549"/>
    </source>
</evidence>
<keyword evidence="1" id="KW-0378">Hydrolase</keyword>
<reference evidence="9 10" key="1">
    <citation type="submission" date="2020-08" db="EMBL/GenBank/DDBJ databases">
        <title>Aphidius gifuensis genome sequencing and assembly.</title>
        <authorList>
            <person name="Du Z."/>
        </authorList>
    </citation>
    <scope>NUCLEOTIDE SEQUENCE [LARGE SCALE GENOMIC DNA]</scope>
    <source>
        <strain evidence="9">YNYX2018</strain>
        <tissue evidence="9">Adults</tissue>
    </source>
</reference>
<dbReference type="GO" id="GO:0034587">
    <property type="term" value="P:piRNA processing"/>
    <property type="evidence" value="ECO:0007669"/>
    <property type="project" value="TreeGrafter"/>
</dbReference>
<comment type="similarity">
    <text evidence="4">Belongs to the phospholipase D family. MitoPLD/Zucchini subfamily.</text>
</comment>
<dbReference type="InterPro" id="IPR001736">
    <property type="entry name" value="PLipase_D/transphosphatidylase"/>
</dbReference>
<feature type="signal peptide" evidence="7">
    <location>
        <begin position="1"/>
        <end position="16"/>
    </location>
</feature>
<dbReference type="GO" id="GO:0005739">
    <property type="term" value="C:mitochondrion"/>
    <property type="evidence" value="ECO:0007669"/>
    <property type="project" value="TreeGrafter"/>
</dbReference>